<protein>
    <submittedName>
        <fullName evidence="1">Metal-binding motif-containing protein</fullName>
    </submittedName>
</protein>
<sequence length="689" mass="72553">MRRVLLLLPLLALAGCKEEIPQGGVKATVTYEGFKPGCIRVFAREVRSGKEIASEEVKDTVNPGDGSLVVAVIPPDSWSGEVEVEARAYERTCDVQQVANKSQVVTLTRGQSTLTTLALQAQDKDGDGYVAIVSGGTDCNDNPPTGAKIHPGAEELPCNDTDDNCDGKSDTETFQLGGTCTFSGCGGTNTCGSDGKVFCQTPTIIQAYPDADRDGHADKNATAKTFCGTVDSGYLVTTTPDDCDDTPGTGASVYPGAPELCDNRDNNCNGQNNEGYTGLGDACTVSATQCAGTQQCNATGSAVTCIATVAATKWYPDADEDGYGPTAGERESCVQPPTFVSQGGDCDDGNRFINPGASEVCDGLDNDCNSQSLDTAVCPAGGAKWNAQTVGSSTQVWHSVSTWTRGGVWFVGDNDRRAFMKPGDTSFTVTTNGCGDVLTAWYSVWADPNNNGRAYFGSAGGQLATQDPTATPGCTTVLDIDLAVQGITGVRNNNTLGLYGVSDENGAANLGSAFRWDGVSTSVTFNTPVNTVLPLYDIHAAAPDRVFAVGGSNSGTFTGPRVFWFNNVSEQWDSMDVELKVPGLLRLNGVWLVNRQLMFAVGDNGAALRWDGTWTKLNFPNTDDLTSVVAFGMNSAYATSLNGHIYRFDGTTWTQIGNISGVQLNDIAGTSPADLWVAGNKGNVLHWPQ</sequence>
<dbReference type="RefSeq" id="WP_206724173.1">
    <property type="nucleotide sequence ID" value="NZ_CP071090.1"/>
</dbReference>
<name>A0ABX7P1Q5_9BACT</name>
<accession>A0ABX7P1Q5</accession>
<dbReference type="PROSITE" id="PS51257">
    <property type="entry name" value="PROKAR_LIPOPROTEIN"/>
    <property type="match status" value="1"/>
</dbReference>
<keyword evidence="2" id="KW-1185">Reference proteome</keyword>
<evidence type="ECO:0000313" key="2">
    <source>
        <dbReference type="Proteomes" id="UP000662747"/>
    </source>
</evidence>
<evidence type="ECO:0000313" key="1">
    <source>
        <dbReference type="EMBL" id="QSQ22598.1"/>
    </source>
</evidence>
<reference evidence="1 2" key="1">
    <citation type="submission" date="2021-02" db="EMBL/GenBank/DDBJ databases">
        <title>De Novo genome assembly of isolated myxobacteria.</title>
        <authorList>
            <person name="Stevens D.C."/>
        </authorList>
    </citation>
    <scope>NUCLEOTIDE SEQUENCE [LARGE SCALE GENOMIC DNA]</scope>
    <source>
        <strain evidence="2">SCPEA02</strain>
    </source>
</reference>
<dbReference type="Pfam" id="PF11617">
    <property type="entry name" value="Cu-binding_MopE"/>
    <property type="match status" value="3"/>
</dbReference>
<dbReference type="EMBL" id="CP071090">
    <property type="protein sequence ID" value="QSQ22598.1"/>
    <property type="molecule type" value="Genomic_DNA"/>
</dbReference>
<organism evidence="1 2">
    <name type="scientific">Pyxidicoccus parkwayensis</name>
    <dbReference type="NCBI Taxonomy" id="2813578"/>
    <lineage>
        <taxon>Bacteria</taxon>
        <taxon>Pseudomonadati</taxon>
        <taxon>Myxococcota</taxon>
        <taxon>Myxococcia</taxon>
        <taxon>Myxococcales</taxon>
        <taxon>Cystobacterineae</taxon>
        <taxon>Myxococcaceae</taxon>
        <taxon>Pyxidicoccus</taxon>
    </lineage>
</organism>
<dbReference type="Proteomes" id="UP000662747">
    <property type="component" value="Chromosome"/>
</dbReference>
<proteinExistence type="predicted"/>
<gene>
    <name evidence="1" type="ORF">JY651_47100</name>
</gene>
<dbReference type="InterPro" id="IPR021655">
    <property type="entry name" value="Put_metal-bd"/>
</dbReference>